<dbReference type="FunFam" id="3.30.200.20:FF:000217">
    <property type="entry name" value="probable LRR receptor-like serine/threonine-protein kinase At1g53430"/>
    <property type="match status" value="1"/>
</dbReference>
<dbReference type="GO" id="GO:0005886">
    <property type="term" value="C:plasma membrane"/>
    <property type="evidence" value="ECO:0007669"/>
    <property type="project" value="UniProtKB-SubCell"/>
</dbReference>
<evidence type="ECO:0000256" key="2">
    <source>
        <dbReference type="ARBA" id="ARBA00004479"/>
    </source>
</evidence>
<evidence type="ECO:0000256" key="10">
    <source>
        <dbReference type="ARBA" id="ARBA00022737"/>
    </source>
</evidence>
<dbReference type="Pfam" id="PF07714">
    <property type="entry name" value="PK_Tyr_Ser-Thr"/>
    <property type="match status" value="1"/>
</dbReference>
<dbReference type="Gene3D" id="2.40.70.10">
    <property type="entry name" value="Acid Proteases"/>
    <property type="match status" value="1"/>
</dbReference>
<dbReference type="InterPro" id="IPR000719">
    <property type="entry name" value="Prot_kinase_dom"/>
</dbReference>
<dbReference type="GO" id="GO:0005524">
    <property type="term" value="F:ATP binding"/>
    <property type="evidence" value="ECO:0007669"/>
    <property type="project" value="UniProtKB-KW"/>
</dbReference>
<dbReference type="EC" id="2.7.11.1" evidence="3"/>
<keyword evidence="4" id="KW-1003">Cell membrane</keyword>
<dbReference type="FunFam" id="3.80.10.10:FF:000041">
    <property type="entry name" value="LRR receptor-like serine/threonine-protein kinase ERECTA"/>
    <property type="match status" value="1"/>
</dbReference>
<keyword evidence="13 18" id="KW-0472">Membrane</keyword>
<evidence type="ECO:0000313" key="21">
    <source>
        <dbReference type="EMBL" id="KAH7513022.1"/>
    </source>
</evidence>
<keyword evidence="12" id="KW-0067">ATP-binding</keyword>
<dbReference type="PROSITE" id="PS50011">
    <property type="entry name" value="PROTEIN_KINASE_DOM"/>
    <property type="match status" value="1"/>
</dbReference>
<comment type="catalytic activity">
    <reaction evidence="17">
        <text>L-seryl-[protein] + ATP = O-phospho-L-seryl-[protein] + ADP + H(+)</text>
        <dbReference type="Rhea" id="RHEA:17989"/>
        <dbReference type="Rhea" id="RHEA-COMP:9863"/>
        <dbReference type="Rhea" id="RHEA-COMP:11604"/>
        <dbReference type="ChEBI" id="CHEBI:15378"/>
        <dbReference type="ChEBI" id="CHEBI:29999"/>
        <dbReference type="ChEBI" id="CHEBI:30616"/>
        <dbReference type="ChEBI" id="CHEBI:83421"/>
        <dbReference type="ChEBI" id="CHEBI:456216"/>
        <dbReference type="EC" id="2.7.11.1"/>
    </reaction>
</comment>
<dbReference type="FunFam" id="3.80.10.10:FF:000299">
    <property type="entry name" value="Piriformospora indica-insensitive protein 2"/>
    <property type="match status" value="1"/>
</dbReference>
<feature type="transmembrane region" description="Helical" evidence="18">
    <location>
        <begin position="470"/>
        <end position="495"/>
    </location>
</feature>
<dbReference type="InterPro" id="IPR001245">
    <property type="entry name" value="Ser-Thr/Tyr_kinase_cat_dom"/>
</dbReference>
<evidence type="ECO:0000256" key="18">
    <source>
        <dbReference type="SAM" id="Phobius"/>
    </source>
</evidence>
<dbReference type="InterPro" id="IPR011009">
    <property type="entry name" value="Kinase-like_dom_sf"/>
</dbReference>
<dbReference type="InterPro" id="IPR021720">
    <property type="entry name" value="Malectin_dom"/>
</dbReference>
<reference evidence="21" key="1">
    <citation type="journal article" date="2021" name="Front. Plant Sci.">
        <title>Chromosome-Scale Genome Assembly for Chinese Sour Jujube and Insights Into Its Genome Evolution and Domestication Signature.</title>
        <authorList>
            <person name="Shen L.-Y."/>
            <person name="Luo H."/>
            <person name="Wang X.-L."/>
            <person name="Wang X.-M."/>
            <person name="Qiu X.-J."/>
            <person name="Liu H."/>
            <person name="Zhou S.-S."/>
            <person name="Jia K.-H."/>
            <person name="Nie S."/>
            <person name="Bao Y.-T."/>
            <person name="Zhang R.-G."/>
            <person name="Yun Q.-Z."/>
            <person name="Chai Y.-H."/>
            <person name="Lu J.-Y."/>
            <person name="Li Y."/>
            <person name="Zhao S.-W."/>
            <person name="Mao J.-F."/>
            <person name="Jia S.-G."/>
            <person name="Mao Y.-M."/>
        </authorList>
    </citation>
    <scope>NUCLEOTIDE SEQUENCE</scope>
    <source>
        <strain evidence="21">AT0</strain>
        <tissue evidence="21">Leaf</tissue>
    </source>
</reference>
<feature type="domain" description="Protein kinase" evidence="20">
    <location>
        <begin position="532"/>
        <end position="836"/>
    </location>
</feature>
<evidence type="ECO:0000256" key="17">
    <source>
        <dbReference type="ARBA" id="ARBA00048679"/>
    </source>
</evidence>
<evidence type="ECO:0000256" key="12">
    <source>
        <dbReference type="ARBA" id="ARBA00022840"/>
    </source>
</evidence>
<keyword evidence="18" id="KW-1133">Transmembrane helix</keyword>
<evidence type="ECO:0000313" key="22">
    <source>
        <dbReference type="Proteomes" id="UP000813462"/>
    </source>
</evidence>
<dbReference type="SUPFAM" id="SSF52058">
    <property type="entry name" value="L domain-like"/>
    <property type="match status" value="1"/>
</dbReference>
<dbReference type="Pfam" id="PF23598">
    <property type="entry name" value="LRR_14"/>
    <property type="match status" value="1"/>
</dbReference>
<comment type="subcellular location">
    <subcellularLocation>
        <location evidence="1">Cell membrane</location>
    </subcellularLocation>
    <subcellularLocation>
        <location evidence="2">Membrane</location>
        <topology evidence="2">Single-pass type I membrane protein</topology>
    </subcellularLocation>
</comment>
<evidence type="ECO:0000256" key="5">
    <source>
        <dbReference type="ARBA" id="ARBA00022527"/>
    </source>
</evidence>
<keyword evidence="14" id="KW-0675">Receptor</keyword>
<dbReference type="GO" id="GO:0004674">
    <property type="term" value="F:protein serine/threonine kinase activity"/>
    <property type="evidence" value="ECO:0007669"/>
    <property type="project" value="UniProtKB-KW"/>
</dbReference>
<evidence type="ECO:0000259" key="20">
    <source>
        <dbReference type="PROSITE" id="PS50011"/>
    </source>
</evidence>
<evidence type="ECO:0000256" key="1">
    <source>
        <dbReference type="ARBA" id="ARBA00004236"/>
    </source>
</evidence>
<keyword evidence="8" id="KW-0808">Transferase</keyword>
<evidence type="ECO:0000256" key="11">
    <source>
        <dbReference type="ARBA" id="ARBA00022741"/>
    </source>
</evidence>
<keyword evidence="5" id="KW-0418">Kinase</keyword>
<evidence type="ECO:0000256" key="9">
    <source>
        <dbReference type="ARBA" id="ARBA00022729"/>
    </source>
</evidence>
<keyword evidence="10" id="KW-0677">Repeat</keyword>
<gene>
    <name evidence="21" type="ORF">FEM48_Zijuj12G0152300</name>
</gene>
<dbReference type="InterPro" id="IPR051824">
    <property type="entry name" value="LRR_Rcpt-Like_S/T_Kinase"/>
</dbReference>
<evidence type="ECO:0000256" key="15">
    <source>
        <dbReference type="ARBA" id="ARBA00023180"/>
    </source>
</evidence>
<dbReference type="Gene3D" id="1.10.510.10">
    <property type="entry name" value="Transferase(Phosphotransferase) domain 1"/>
    <property type="match status" value="1"/>
</dbReference>
<evidence type="ECO:0000256" key="13">
    <source>
        <dbReference type="ARBA" id="ARBA00023136"/>
    </source>
</evidence>
<dbReference type="InterPro" id="IPR032675">
    <property type="entry name" value="LRR_dom_sf"/>
</dbReference>
<dbReference type="Pfam" id="PF11721">
    <property type="entry name" value="Malectin"/>
    <property type="match status" value="1"/>
</dbReference>
<feature type="chain" id="PRO_5038076676" description="non-specific serine/threonine protein kinase" evidence="19">
    <location>
        <begin position="20"/>
        <end position="1082"/>
    </location>
</feature>
<dbReference type="Gene3D" id="3.80.10.10">
    <property type="entry name" value="Ribonuclease Inhibitor"/>
    <property type="match status" value="1"/>
</dbReference>
<dbReference type="CDD" id="cd00303">
    <property type="entry name" value="retropepsin_like"/>
    <property type="match status" value="1"/>
</dbReference>
<dbReference type="EMBL" id="JAEACU010000012">
    <property type="protein sequence ID" value="KAH7513022.1"/>
    <property type="molecule type" value="Genomic_DNA"/>
</dbReference>
<keyword evidence="6" id="KW-0597">Phosphoprotein</keyword>
<evidence type="ECO:0000256" key="16">
    <source>
        <dbReference type="ARBA" id="ARBA00047899"/>
    </source>
</evidence>
<evidence type="ECO:0000256" key="4">
    <source>
        <dbReference type="ARBA" id="ARBA00022475"/>
    </source>
</evidence>
<evidence type="ECO:0000256" key="19">
    <source>
        <dbReference type="SAM" id="SignalP"/>
    </source>
</evidence>
<dbReference type="AlphaFoldDB" id="A0A978UE29"/>
<keyword evidence="15" id="KW-0325">Glycoprotein</keyword>
<evidence type="ECO:0000256" key="14">
    <source>
        <dbReference type="ARBA" id="ARBA00023170"/>
    </source>
</evidence>
<evidence type="ECO:0000256" key="7">
    <source>
        <dbReference type="ARBA" id="ARBA00022614"/>
    </source>
</evidence>
<dbReference type="PANTHER" id="PTHR48006">
    <property type="entry name" value="LEUCINE-RICH REPEAT-CONTAINING PROTEIN DDB_G0281931-RELATED"/>
    <property type="match status" value="1"/>
</dbReference>
<comment type="caution">
    <text evidence="21">The sequence shown here is derived from an EMBL/GenBank/DDBJ whole genome shotgun (WGS) entry which is preliminary data.</text>
</comment>
<evidence type="ECO:0000256" key="6">
    <source>
        <dbReference type="ARBA" id="ARBA00022553"/>
    </source>
</evidence>
<dbReference type="SUPFAM" id="SSF56112">
    <property type="entry name" value="Protein kinase-like (PK-like)"/>
    <property type="match status" value="1"/>
</dbReference>
<dbReference type="Gene3D" id="2.60.120.430">
    <property type="entry name" value="Galactose-binding lectin"/>
    <property type="match status" value="1"/>
</dbReference>
<dbReference type="InterPro" id="IPR055414">
    <property type="entry name" value="LRR_R13L4/SHOC2-like"/>
</dbReference>
<keyword evidence="11" id="KW-0547">Nucleotide-binding</keyword>
<dbReference type="PANTHER" id="PTHR48006:SF95">
    <property type="entry name" value="LEUCINE-RICH REPEAT RECEPTOR PROTEIN KINASE MSP1"/>
    <property type="match status" value="1"/>
</dbReference>
<evidence type="ECO:0000256" key="8">
    <source>
        <dbReference type="ARBA" id="ARBA00022679"/>
    </source>
</evidence>
<sequence>MWKIAFIFHFGFLAFGFQAQLLPEDEVQKLEAISKALKMENIWSVSESSCNRSEAFNFTKRLGIDSIISNVTCDCSFRNGTVCHIKTINLDRNLLSGSIPASLSRAPLRILAISRNRLTGKIPKEIGGISILKELAFTQNQLEGPLPKELGNLKNLERLLLDQNQLEGSIPKELGNLTNLERLSVSENRLSGTIPKEIGDIHTLTELILDQNQLEGSLPEELGNLRNLETLTLSVNNFNGTIPQIFGNFKKLTDLILKNCSLSGSIPDYIGQNMSDLNTLDLSFNNLTGEIPETLKILGTGKQKHVDLSYNNFTERPPLIDCSFMNLNSVSSYSSFEKESWCLTKNLPCPITPNHKSLFINCGGDNLNHNGHEYEQDKRPEGISNFVSMNLKWGYSSTGGIVVLKDYNIVERSGGVGKSVTETFDATVSGSTLEIHLYWVGRGIAKFPHVGLYGPLISAITITKIESQELSVGTIIAIVSTSCAVIVILVLLVLWMTGYLGGNQHENHDVSGIPLQIGRFTLSQMRAATDNFNPVNKIGEGGFGPVYRGVLSDGSLIAVKQRSSRSQQGNREFISEVGIMSGLEHPNLVRLYGCCIEGDQLLLVYEYMENNSLARALFDIPVRNLKQEGNLMELVDSRLGSDYDQEEVMVAIHVALRCTHVSAANRPSMASVVSMLEGRVAAQELISGTASGVSMLEGMVAAQELITGPTVSNDDHEALRNTFQHMVEGNVSESEIKIDVKIVKLLLQILVGRYGKWLLLSNVGGYWKPSPIGKCGSYKIGHWTGALDGDVKVEIVEDTEPLRKELDHSRPQKMILNKPAERMAQHLKLLYINAHFDGMPVNRVLVDNGAAVNILSASMLAKLSKSEHDLISTELTVSNFQGGVTKAKGVLPMEITVGGKSIMTAFFVVEFKSSYNALLGHNWIHASLCVPSSLNQALWFWNGEEVEVVQADSQPFSVSINAVEAWYYEDEVGLVQFFDNDKQGHPTEVTAWKDIKRLHKVAKELGDELARPIVAQISEDESGVDDTSIFDEIQLAPVKMDNSKAKVQDPLIEVNLGTDEDPRPTFKIARLSFANQGKVSAI</sequence>
<keyword evidence="5" id="KW-0723">Serine/threonine-protein kinase</keyword>
<dbReference type="Proteomes" id="UP000813462">
    <property type="component" value="Unassembled WGS sequence"/>
</dbReference>
<feature type="signal peptide" evidence="19">
    <location>
        <begin position="1"/>
        <end position="19"/>
    </location>
</feature>
<protein>
    <recommendedName>
        <fullName evidence="3">non-specific serine/threonine protein kinase</fullName>
        <ecNumber evidence="3">2.7.11.1</ecNumber>
    </recommendedName>
</protein>
<name>A0A978UE29_ZIZJJ</name>
<dbReference type="Gene3D" id="3.30.200.20">
    <property type="entry name" value="Phosphorylase Kinase, domain 1"/>
    <property type="match status" value="1"/>
</dbReference>
<organism evidence="21 22">
    <name type="scientific">Ziziphus jujuba var. spinosa</name>
    <dbReference type="NCBI Taxonomy" id="714518"/>
    <lineage>
        <taxon>Eukaryota</taxon>
        <taxon>Viridiplantae</taxon>
        <taxon>Streptophyta</taxon>
        <taxon>Embryophyta</taxon>
        <taxon>Tracheophyta</taxon>
        <taxon>Spermatophyta</taxon>
        <taxon>Magnoliopsida</taxon>
        <taxon>eudicotyledons</taxon>
        <taxon>Gunneridae</taxon>
        <taxon>Pentapetalae</taxon>
        <taxon>rosids</taxon>
        <taxon>fabids</taxon>
        <taxon>Rosales</taxon>
        <taxon>Rhamnaceae</taxon>
        <taxon>Paliureae</taxon>
        <taxon>Ziziphus</taxon>
    </lineage>
</organism>
<keyword evidence="7" id="KW-0433">Leucine-rich repeat</keyword>
<comment type="catalytic activity">
    <reaction evidence="16">
        <text>L-threonyl-[protein] + ATP = O-phospho-L-threonyl-[protein] + ADP + H(+)</text>
        <dbReference type="Rhea" id="RHEA:46608"/>
        <dbReference type="Rhea" id="RHEA-COMP:11060"/>
        <dbReference type="Rhea" id="RHEA-COMP:11605"/>
        <dbReference type="ChEBI" id="CHEBI:15378"/>
        <dbReference type="ChEBI" id="CHEBI:30013"/>
        <dbReference type="ChEBI" id="CHEBI:30616"/>
        <dbReference type="ChEBI" id="CHEBI:61977"/>
        <dbReference type="ChEBI" id="CHEBI:456216"/>
        <dbReference type="EC" id="2.7.11.1"/>
    </reaction>
</comment>
<proteinExistence type="predicted"/>
<accession>A0A978UE29</accession>
<dbReference type="SUPFAM" id="SSF50630">
    <property type="entry name" value="Acid proteases"/>
    <property type="match status" value="1"/>
</dbReference>
<keyword evidence="18" id="KW-0812">Transmembrane</keyword>
<keyword evidence="9 19" id="KW-0732">Signal</keyword>
<evidence type="ECO:0000256" key="3">
    <source>
        <dbReference type="ARBA" id="ARBA00012513"/>
    </source>
</evidence>
<dbReference type="InterPro" id="IPR021109">
    <property type="entry name" value="Peptidase_aspartic_dom_sf"/>
</dbReference>